<dbReference type="Gene3D" id="3.60.10.10">
    <property type="entry name" value="Endonuclease/exonuclease/phosphatase"/>
    <property type="match status" value="1"/>
</dbReference>
<dbReference type="Proteomes" id="UP001341840">
    <property type="component" value="Unassembled WGS sequence"/>
</dbReference>
<dbReference type="InterPro" id="IPR036691">
    <property type="entry name" value="Endo/exonu/phosph_ase_sf"/>
</dbReference>
<sequence length="170" mass="20193">MVWNVRGLGEDRRIEMVKMARRKNRVDFLGVVETKKECIDMALIMKLWGGGNNVRWEIVEKNFNCAICVVYGPHGKEEKAEFLKELREIKKKVDVPLLIGGDFNEMVCKEERRWMCFIAIVWMVWGERNNRIFRGKSRERQLIVNEAVQLVDKWKMELLQRRKETSYKGA</sequence>
<keyword evidence="2" id="KW-1185">Reference proteome</keyword>
<dbReference type="EMBL" id="JASCZI010061213">
    <property type="protein sequence ID" value="MED6138040.1"/>
    <property type="molecule type" value="Genomic_DNA"/>
</dbReference>
<gene>
    <name evidence="1" type="ORF">PIB30_070606</name>
</gene>
<evidence type="ECO:0000313" key="2">
    <source>
        <dbReference type="Proteomes" id="UP001341840"/>
    </source>
</evidence>
<protein>
    <recommendedName>
        <fullName evidence="3">Endonuclease/exonuclease/phosphatase domain-containing protein</fullName>
    </recommendedName>
</protein>
<organism evidence="1 2">
    <name type="scientific">Stylosanthes scabra</name>
    <dbReference type="NCBI Taxonomy" id="79078"/>
    <lineage>
        <taxon>Eukaryota</taxon>
        <taxon>Viridiplantae</taxon>
        <taxon>Streptophyta</taxon>
        <taxon>Embryophyta</taxon>
        <taxon>Tracheophyta</taxon>
        <taxon>Spermatophyta</taxon>
        <taxon>Magnoliopsida</taxon>
        <taxon>eudicotyledons</taxon>
        <taxon>Gunneridae</taxon>
        <taxon>Pentapetalae</taxon>
        <taxon>rosids</taxon>
        <taxon>fabids</taxon>
        <taxon>Fabales</taxon>
        <taxon>Fabaceae</taxon>
        <taxon>Papilionoideae</taxon>
        <taxon>50 kb inversion clade</taxon>
        <taxon>dalbergioids sensu lato</taxon>
        <taxon>Dalbergieae</taxon>
        <taxon>Pterocarpus clade</taxon>
        <taxon>Stylosanthes</taxon>
    </lineage>
</organism>
<proteinExistence type="predicted"/>
<reference evidence="1 2" key="1">
    <citation type="journal article" date="2023" name="Plants (Basel)">
        <title>Bridging the Gap: Combining Genomics and Transcriptomics Approaches to Understand Stylosanthes scabra, an Orphan Legume from the Brazilian Caatinga.</title>
        <authorList>
            <person name="Ferreira-Neto J.R.C."/>
            <person name="da Silva M.D."/>
            <person name="Binneck E."/>
            <person name="de Melo N.F."/>
            <person name="da Silva R.H."/>
            <person name="de Melo A.L.T.M."/>
            <person name="Pandolfi V."/>
            <person name="Bustamante F.O."/>
            <person name="Brasileiro-Vidal A.C."/>
            <person name="Benko-Iseppon A.M."/>
        </authorList>
    </citation>
    <scope>NUCLEOTIDE SEQUENCE [LARGE SCALE GENOMIC DNA]</scope>
    <source>
        <tissue evidence="1">Leaves</tissue>
    </source>
</reference>
<evidence type="ECO:0008006" key="3">
    <source>
        <dbReference type="Google" id="ProtNLM"/>
    </source>
</evidence>
<dbReference type="SUPFAM" id="SSF56219">
    <property type="entry name" value="DNase I-like"/>
    <property type="match status" value="1"/>
</dbReference>
<comment type="caution">
    <text evidence="1">The sequence shown here is derived from an EMBL/GenBank/DDBJ whole genome shotgun (WGS) entry which is preliminary data.</text>
</comment>
<accession>A0ABU6SP81</accession>
<name>A0ABU6SP81_9FABA</name>
<evidence type="ECO:0000313" key="1">
    <source>
        <dbReference type="EMBL" id="MED6138040.1"/>
    </source>
</evidence>